<evidence type="ECO:0000256" key="4">
    <source>
        <dbReference type="ARBA" id="ARBA00035206"/>
    </source>
</evidence>
<dbReference type="HAMAP" id="MF_01326_B">
    <property type="entry name" value="Ribosomal_uL24_B"/>
    <property type="match status" value="1"/>
</dbReference>
<dbReference type="GO" id="GO:0003735">
    <property type="term" value="F:structural constituent of ribosome"/>
    <property type="evidence" value="ECO:0007669"/>
    <property type="project" value="InterPro"/>
</dbReference>
<dbReference type="Gene3D" id="2.30.30.30">
    <property type="match status" value="1"/>
</dbReference>
<dbReference type="SUPFAM" id="SSF50104">
    <property type="entry name" value="Translation proteins SH3-like domain"/>
    <property type="match status" value="1"/>
</dbReference>
<evidence type="ECO:0000256" key="3">
    <source>
        <dbReference type="ARBA" id="ARBA00023274"/>
    </source>
</evidence>
<dbReference type="CDD" id="cd06089">
    <property type="entry name" value="KOW_RPL26"/>
    <property type="match status" value="1"/>
</dbReference>
<sequence length="105" mass="11733">MKKIRKGDEVLVITGKDKGKRSTIIGFKSTELVLVQDVNKVKKHVKPNPHKNETGGIKEIVKPIHISNIAIYNFSTQKADRIGFKSDEAGNKYRIFKSNGSPVDN</sequence>
<evidence type="ECO:0000313" key="7">
    <source>
        <dbReference type="EMBL" id="SCZ85199.1"/>
    </source>
</evidence>
<comment type="function">
    <text evidence="5">One of two assembly initiator proteins, it binds directly to the 5'-end of the 23S rRNA, where it nucleates assembly of the 50S subunit.</text>
</comment>
<dbReference type="InterPro" id="IPR057264">
    <property type="entry name" value="Ribosomal_uL24_C"/>
</dbReference>
<dbReference type="GO" id="GO:0005840">
    <property type="term" value="C:ribosome"/>
    <property type="evidence" value="ECO:0007669"/>
    <property type="project" value="UniProtKB-KW"/>
</dbReference>
<name>A0A1G5SFM2_9PROT</name>
<dbReference type="AlphaFoldDB" id="A0A1G5SFM2"/>
<comment type="function">
    <text evidence="5">One of the proteins that surrounds the polypeptide exit tunnel on the outside of the subunit.</text>
</comment>
<accession>A0A1G5SFM2</accession>
<evidence type="ECO:0000256" key="5">
    <source>
        <dbReference type="HAMAP-Rule" id="MF_01326"/>
    </source>
</evidence>
<organism evidence="7 8">
    <name type="scientific">Nitrosomonas mobilis</name>
    <dbReference type="NCBI Taxonomy" id="51642"/>
    <lineage>
        <taxon>Bacteria</taxon>
        <taxon>Pseudomonadati</taxon>
        <taxon>Pseudomonadota</taxon>
        <taxon>Betaproteobacteria</taxon>
        <taxon>Nitrosomonadales</taxon>
        <taxon>Nitrosomonadaceae</taxon>
        <taxon>Nitrosomonas</taxon>
    </lineage>
</organism>
<dbReference type="GO" id="GO:1990904">
    <property type="term" value="C:ribonucleoprotein complex"/>
    <property type="evidence" value="ECO:0007669"/>
    <property type="project" value="UniProtKB-KW"/>
</dbReference>
<dbReference type="InterPro" id="IPR041988">
    <property type="entry name" value="Ribosomal_uL24_KOW"/>
</dbReference>
<dbReference type="InterPro" id="IPR003256">
    <property type="entry name" value="Ribosomal_uL24"/>
</dbReference>
<keyword evidence="5" id="KW-0699">rRNA-binding</keyword>
<dbReference type="EMBL" id="FMWO01000043">
    <property type="protein sequence ID" value="SCZ85199.1"/>
    <property type="molecule type" value="Genomic_DNA"/>
</dbReference>
<evidence type="ECO:0000313" key="8">
    <source>
        <dbReference type="Proteomes" id="UP000198729"/>
    </source>
</evidence>
<keyword evidence="8" id="KW-1185">Reference proteome</keyword>
<keyword evidence="3 5" id="KW-0687">Ribonucleoprotein</keyword>
<dbReference type="OrthoDB" id="9807419at2"/>
<reference evidence="7 8" key="1">
    <citation type="submission" date="2016-10" db="EMBL/GenBank/DDBJ databases">
        <authorList>
            <person name="de Groot N.N."/>
        </authorList>
    </citation>
    <scope>NUCLEOTIDE SEQUENCE [LARGE SCALE GENOMIC DNA]</scope>
    <source>
        <strain evidence="7">1</strain>
    </source>
</reference>
<proteinExistence type="inferred from homology"/>
<feature type="domain" description="Large ribosomal subunit protein uL24 C-terminal" evidence="6">
    <location>
        <begin position="38"/>
        <end position="101"/>
    </location>
</feature>
<dbReference type="InterPro" id="IPR008991">
    <property type="entry name" value="Translation_prot_SH3-like_sf"/>
</dbReference>
<protein>
    <recommendedName>
        <fullName evidence="4 5">Large ribosomal subunit protein uL24</fullName>
    </recommendedName>
</protein>
<dbReference type="STRING" id="51642.NSMM_360014"/>
<comment type="subunit">
    <text evidence="5">Part of the 50S ribosomal subunit.</text>
</comment>
<dbReference type="PANTHER" id="PTHR12903">
    <property type="entry name" value="MITOCHONDRIAL RIBOSOMAL PROTEIN L24"/>
    <property type="match status" value="1"/>
</dbReference>
<dbReference type="InterPro" id="IPR014722">
    <property type="entry name" value="Rib_uL2_dom2"/>
</dbReference>
<dbReference type="Pfam" id="PF17136">
    <property type="entry name" value="ribosomal_L24"/>
    <property type="match status" value="1"/>
</dbReference>
<dbReference type="NCBIfam" id="TIGR01079">
    <property type="entry name" value="rplX_bact"/>
    <property type="match status" value="1"/>
</dbReference>
<dbReference type="GO" id="GO:0019843">
    <property type="term" value="F:rRNA binding"/>
    <property type="evidence" value="ECO:0007669"/>
    <property type="project" value="UniProtKB-UniRule"/>
</dbReference>
<gene>
    <name evidence="5 7" type="primary">rplX</name>
    <name evidence="7" type="ORF">NSMM_360014</name>
</gene>
<keyword evidence="5" id="KW-0694">RNA-binding</keyword>
<evidence type="ECO:0000256" key="1">
    <source>
        <dbReference type="ARBA" id="ARBA00010618"/>
    </source>
</evidence>
<dbReference type="GO" id="GO:0006412">
    <property type="term" value="P:translation"/>
    <property type="evidence" value="ECO:0007669"/>
    <property type="project" value="UniProtKB-UniRule"/>
</dbReference>
<comment type="similarity">
    <text evidence="1 5">Belongs to the universal ribosomal protein uL24 family.</text>
</comment>
<keyword evidence="2 5" id="KW-0689">Ribosomal protein</keyword>
<dbReference type="RefSeq" id="WP_090285275.1">
    <property type="nucleotide sequence ID" value="NZ_FMWO01000043.1"/>
</dbReference>
<dbReference type="Proteomes" id="UP000198729">
    <property type="component" value="Unassembled WGS sequence"/>
</dbReference>
<evidence type="ECO:0000259" key="6">
    <source>
        <dbReference type="Pfam" id="PF17136"/>
    </source>
</evidence>
<evidence type="ECO:0000256" key="2">
    <source>
        <dbReference type="ARBA" id="ARBA00022980"/>
    </source>
</evidence>